<dbReference type="GO" id="GO:0006313">
    <property type="term" value="P:DNA transposition"/>
    <property type="evidence" value="ECO:0007669"/>
    <property type="project" value="InterPro"/>
</dbReference>
<dbReference type="InterPro" id="IPR036515">
    <property type="entry name" value="Transposase_17_sf"/>
</dbReference>
<reference evidence="4 5" key="1">
    <citation type="submission" date="2018-03" db="EMBL/GenBank/DDBJ databases">
        <title>Genomic Encyclopedia of Archaeal and Bacterial Type Strains, Phase II (KMG-II): from individual species to whole genera.</title>
        <authorList>
            <person name="Goeker M."/>
        </authorList>
    </citation>
    <scope>NUCLEOTIDE SEQUENCE [LARGE SCALE GENOMIC DNA]</scope>
    <source>
        <strain evidence="4 5">DSM 27267</strain>
    </source>
</reference>
<dbReference type="EMBL" id="BLAU01000001">
    <property type="protein sequence ID" value="GET22714.1"/>
    <property type="molecule type" value="Genomic_DNA"/>
</dbReference>
<feature type="domain" description="Transposase IS200-like" evidence="2">
    <location>
        <begin position="21"/>
        <end position="233"/>
    </location>
</feature>
<evidence type="ECO:0000313" key="5">
    <source>
        <dbReference type="Proteomes" id="UP000240621"/>
    </source>
</evidence>
<comment type="caution">
    <text evidence="4">The sequence shown here is derived from an EMBL/GenBank/DDBJ whole genome shotgun (WGS) entry which is preliminary data.</text>
</comment>
<keyword evidence="6" id="KW-1185">Reference proteome</keyword>
<evidence type="ECO:0000259" key="2">
    <source>
        <dbReference type="SMART" id="SM01321"/>
    </source>
</evidence>
<dbReference type="GO" id="GO:0004803">
    <property type="term" value="F:transposase activity"/>
    <property type="evidence" value="ECO:0007669"/>
    <property type="project" value="InterPro"/>
</dbReference>
<accession>A0A2P8C6C9</accession>
<dbReference type="PANTHER" id="PTHR36966">
    <property type="entry name" value="REP-ASSOCIATED TYROSINE TRANSPOSASE"/>
    <property type="match status" value="1"/>
</dbReference>
<gene>
    <name evidence="4" type="ORF">CLV93_11541</name>
    <name evidence="3" type="ORF">JCM18694_29600</name>
</gene>
<dbReference type="SUPFAM" id="SSF143422">
    <property type="entry name" value="Transposase IS200-like"/>
    <property type="match status" value="1"/>
</dbReference>
<organism evidence="4 5">
    <name type="scientific">Prolixibacter denitrificans</name>
    <dbReference type="NCBI Taxonomy" id="1541063"/>
    <lineage>
        <taxon>Bacteria</taxon>
        <taxon>Pseudomonadati</taxon>
        <taxon>Bacteroidota</taxon>
        <taxon>Bacteroidia</taxon>
        <taxon>Marinilabiliales</taxon>
        <taxon>Prolixibacteraceae</taxon>
        <taxon>Prolixibacter</taxon>
    </lineage>
</organism>
<dbReference type="InterPro" id="IPR052715">
    <property type="entry name" value="RAYT_transposase"/>
</dbReference>
<dbReference type="RefSeq" id="WP_106543806.1">
    <property type="nucleotide sequence ID" value="NZ_BLAU01000001.1"/>
</dbReference>
<name>A0A2P8C6C9_9BACT</name>
<dbReference type="AlphaFoldDB" id="A0A2P8C6C9"/>
<protein>
    <recommendedName>
        <fullName evidence="2">Transposase IS200-like domain-containing protein</fullName>
    </recommendedName>
</protein>
<dbReference type="Proteomes" id="UP000240621">
    <property type="component" value="Unassembled WGS sequence"/>
</dbReference>
<dbReference type="Gene3D" id="3.30.70.1290">
    <property type="entry name" value="Transposase IS200-like"/>
    <property type="match status" value="1"/>
</dbReference>
<dbReference type="Proteomes" id="UP000396862">
    <property type="component" value="Unassembled WGS sequence"/>
</dbReference>
<evidence type="ECO:0000313" key="4">
    <source>
        <dbReference type="EMBL" id="PSK80511.1"/>
    </source>
</evidence>
<dbReference type="EMBL" id="PYGC01000015">
    <property type="protein sequence ID" value="PSK80511.1"/>
    <property type="molecule type" value="Genomic_DNA"/>
</dbReference>
<dbReference type="InterPro" id="IPR002686">
    <property type="entry name" value="Transposase_17"/>
</dbReference>
<dbReference type="PANTHER" id="PTHR36966:SF1">
    <property type="entry name" value="REP-ASSOCIATED TYROSINE TRANSPOSASE"/>
    <property type="match status" value="1"/>
</dbReference>
<feature type="region of interest" description="Disordered" evidence="1">
    <location>
        <begin position="96"/>
        <end position="160"/>
    </location>
</feature>
<sequence length="249" mass="28184">MKYNPQIHHRRSIRLKGYDYAQAGLYFVTLCVKNRFCLFGDIVNGTMQTNPAGQMIQKWFYELENKFPDIKCHEMMVMPNHFHAIVEIIETPAAGSSQVGSSLVGDPKLDGRDRGQPQGIAPTGPQGVDPTKQEGIAPTKPEEIDPTGPQGIAPTKPEEIDPTEAQGIAATNQKRLGDIIGAFKSLTTNEYIRGVKNDHWQPFDGKLWQRNYWEHIIRNEKSYHNISAYIVNNPLKWKTDSLNPNYNHQ</sequence>
<evidence type="ECO:0000313" key="6">
    <source>
        <dbReference type="Proteomes" id="UP000396862"/>
    </source>
</evidence>
<dbReference type="GO" id="GO:0043565">
    <property type="term" value="F:sequence-specific DNA binding"/>
    <property type="evidence" value="ECO:0007669"/>
    <property type="project" value="TreeGrafter"/>
</dbReference>
<reference evidence="3 6" key="2">
    <citation type="submission" date="2019-10" db="EMBL/GenBank/DDBJ databases">
        <title>Prolixibacter strains distinguished by the presence of nitrate reductase genes were adept at nitrate-dependent anaerobic corrosion of metallic iron and carbon steel.</title>
        <authorList>
            <person name="Iino T."/>
            <person name="Shono N."/>
            <person name="Ito K."/>
            <person name="Nakamura R."/>
            <person name="Sueoka K."/>
            <person name="Harayama S."/>
            <person name="Ohkuma M."/>
        </authorList>
    </citation>
    <scope>NUCLEOTIDE SEQUENCE [LARGE SCALE GENOMIC DNA]</scope>
    <source>
        <strain evidence="3 6">MIC1-1</strain>
    </source>
</reference>
<evidence type="ECO:0000313" key="3">
    <source>
        <dbReference type="EMBL" id="GET22714.1"/>
    </source>
</evidence>
<dbReference type="SMART" id="SM01321">
    <property type="entry name" value="Y1_Tnp"/>
    <property type="match status" value="1"/>
</dbReference>
<proteinExistence type="predicted"/>
<dbReference type="OrthoDB" id="9794403at2"/>
<evidence type="ECO:0000256" key="1">
    <source>
        <dbReference type="SAM" id="MobiDB-lite"/>
    </source>
</evidence>